<gene>
    <name evidence="1" type="ORF">NCAV_0115</name>
</gene>
<evidence type="ECO:0000313" key="1">
    <source>
        <dbReference type="EMBL" id="SPC33315.1"/>
    </source>
</evidence>
<accession>A0A2K5ANU8</accession>
<name>A0A2K5ANU8_9ARCH</name>
<reference evidence="2" key="1">
    <citation type="submission" date="2018-01" db="EMBL/GenBank/DDBJ databases">
        <authorList>
            <person name="Kerou L M."/>
        </authorList>
    </citation>
    <scope>NUCLEOTIDE SEQUENCE [LARGE SCALE GENOMIC DNA]</scope>
    <source>
        <strain evidence="2">SCU2</strain>
    </source>
</reference>
<dbReference type="KEGG" id="ncv:NCAV_0115"/>
<evidence type="ECO:0000313" key="2">
    <source>
        <dbReference type="Proteomes" id="UP000236248"/>
    </source>
</evidence>
<dbReference type="AlphaFoldDB" id="A0A2K5ANU8"/>
<dbReference type="RefSeq" id="WP_103286393.1">
    <property type="nucleotide sequence ID" value="NZ_LT981265.1"/>
</dbReference>
<dbReference type="GeneID" id="41594220"/>
<dbReference type="InterPro" id="IPR056908">
    <property type="entry name" value="Gp80-like"/>
</dbReference>
<proteinExistence type="predicted"/>
<protein>
    <submittedName>
        <fullName evidence="1">Uncharacterized protein</fullName>
    </submittedName>
</protein>
<dbReference type="Proteomes" id="UP000236248">
    <property type="component" value="Chromosome NCAV"/>
</dbReference>
<organism evidence="1 2">
    <name type="scientific">Candidatus Nitrosocaldus cavascurensis</name>
    <dbReference type="NCBI Taxonomy" id="2058097"/>
    <lineage>
        <taxon>Archaea</taxon>
        <taxon>Nitrososphaerota</taxon>
        <taxon>Nitrososphaeria</taxon>
        <taxon>Candidatus Nitrosocaldales</taxon>
        <taxon>Candidatus Nitrosocaldaceae</taxon>
        <taxon>Candidatus Nitrosocaldus</taxon>
    </lineage>
</organism>
<keyword evidence="2" id="KW-1185">Reference proteome</keyword>
<sequence>MVRAWLLIGTSTLLLGIFLVVYTVNGIGISSGTSKGSVESAVFHDVVLITVERNGHIIYRYETHNLITDAGKDFIKQQAFGTASSGTAQYIALSTDSTPPSASDTTLVGEITSQGLERAQGTATSGGTGQITISKTFTMTSGANPSFTINKAGLFDSSSGGTLVAVALINNPPTLQEGDSITINWQINIT</sequence>
<dbReference type="Pfam" id="PF23140">
    <property type="entry name" value="Gp80"/>
    <property type="match status" value="1"/>
</dbReference>
<dbReference type="EMBL" id="LT981265">
    <property type="protein sequence ID" value="SPC33315.1"/>
    <property type="molecule type" value="Genomic_DNA"/>
</dbReference>